<proteinExistence type="predicted"/>
<organism evidence="2 3">
    <name type="scientific">Curtobacterium poinsettiae</name>
    <dbReference type="NCBI Taxonomy" id="159612"/>
    <lineage>
        <taxon>Bacteria</taxon>
        <taxon>Bacillati</taxon>
        <taxon>Actinomycetota</taxon>
        <taxon>Actinomycetes</taxon>
        <taxon>Micrococcales</taxon>
        <taxon>Microbacteriaceae</taxon>
        <taxon>Curtobacterium</taxon>
    </lineage>
</organism>
<keyword evidence="2" id="KW-0489">Methyltransferase</keyword>
<accession>A0ABT3S1C6</accession>
<dbReference type="EMBL" id="JAPJDE010000002">
    <property type="protein sequence ID" value="MCX2848574.1"/>
    <property type="molecule type" value="Genomic_DNA"/>
</dbReference>
<sequence>MSNETVWERIEDLDRSGFAGEERRKRRMMAGDFDEFKVGESLLEVREPLVGLPERLFTVVIDGVLWGGYKTVSDYVVERDMPGVFCSRVYPHNLLGPVVNFRVSEADARLVTRYVDDEERRSAFSRITGITEITYPFPKYSSPGIEKRSAAEGWRVSEERAQFLAMGEEHLRAYTHQRLASRLPQGRELVAFDPACSTGRFLSEFAAHAATPIRTIGQDLSEAMVGYAAKVLDEVHHGDARFPAVAPGSVDVLFSRFLNSEVVTVEQARTILPSLVSCLRPGGLFVMFGHSPVLLETADLESAGLVVEQVSGRLDGAVFQYVIARDDR</sequence>
<dbReference type="Proteomes" id="UP001207276">
    <property type="component" value="Unassembled WGS sequence"/>
</dbReference>
<comment type="caution">
    <text evidence="2">The sequence shown here is derived from an EMBL/GenBank/DDBJ whole genome shotgun (WGS) entry which is preliminary data.</text>
</comment>
<dbReference type="RefSeq" id="WP_214518857.1">
    <property type="nucleotide sequence ID" value="NZ_CP104934.1"/>
</dbReference>
<reference evidence="2 3" key="1">
    <citation type="submission" date="2022-11" db="EMBL/GenBank/DDBJ databases">
        <title>Taxonomy of Curtobacterium flaccumfaciens.</title>
        <authorList>
            <person name="Osdaghi E."/>
            <person name="Taghavi S.M."/>
            <person name="Hamidizade M."/>
            <person name="Abachi H."/>
            <person name="Fazliarab A."/>
            <person name="Baeyen S."/>
            <person name="Portier P."/>
            <person name="Van Vaerenbergh J."/>
            <person name="Jacques M.-A."/>
        </authorList>
    </citation>
    <scope>NUCLEOTIDE SEQUENCE [LARGE SCALE GENOMIC DNA]</scope>
    <source>
        <strain evidence="2 3">LMG 3715</strain>
    </source>
</reference>
<dbReference type="InterPro" id="IPR029063">
    <property type="entry name" value="SAM-dependent_MTases_sf"/>
</dbReference>
<evidence type="ECO:0000313" key="3">
    <source>
        <dbReference type="Proteomes" id="UP001207276"/>
    </source>
</evidence>
<protein>
    <submittedName>
        <fullName evidence="2">Class I SAM-dependent methyltransferase</fullName>
    </submittedName>
</protein>
<evidence type="ECO:0000259" key="1">
    <source>
        <dbReference type="Pfam" id="PF13649"/>
    </source>
</evidence>
<evidence type="ECO:0000313" key="2">
    <source>
        <dbReference type="EMBL" id="MCX2848574.1"/>
    </source>
</evidence>
<dbReference type="InterPro" id="IPR041698">
    <property type="entry name" value="Methyltransf_25"/>
</dbReference>
<dbReference type="GO" id="GO:0008168">
    <property type="term" value="F:methyltransferase activity"/>
    <property type="evidence" value="ECO:0007669"/>
    <property type="project" value="UniProtKB-KW"/>
</dbReference>
<dbReference type="Pfam" id="PF13649">
    <property type="entry name" value="Methyltransf_25"/>
    <property type="match status" value="1"/>
</dbReference>
<dbReference type="Gene3D" id="3.40.50.150">
    <property type="entry name" value="Vaccinia Virus protein VP39"/>
    <property type="match status" value="1"/>
</dbReference>
<dbReference type="CDD" id="cd02440">
    <property type="entry name" value="AdoMet_MTases"/>
    <property type="match status" value="1"/>
</dbReference>
<name>A0ABT3S1C6_9MICO</name>
<dbReference type="SUPFAM" id="SSF53335">
    <property type="entry name" value="S-adenosyl-L-methionine-dependent methyltransferases"/>
    <property type="match status" value="1"/>
</dbReference>
<feature type="domain" description="Methyltransferase" evidence="1">
    <location>
        <begin position="193"/>
        <end position="283"/>
    </location>
</feature>
<keyword evidence="3" id="KW-1185">Reference proteome</keyword>
<keyword evidence="2" id="KW-0808">Transferase</keyword>
<gene>
    <name evidence="2" type="ORF">ORG12_07815</name>
</gene>
<dbReference type="GO" id="GO:0032259">
    <property type="term" value="P:methylation"/>
    <property type="evidence" value="ECO:0007669"/>
    <property type="project" value="UniProtKB-KW"/>
</dbReference>